<dbReference type="PROSITE" id="PS00144">
    <property type="entry name" value="ASN_GLN_ASE_1"/>
    <property type="match status" value="1"/>
</dbReference>
<evidence type="ECO:0000313" key="12">
    <source>
        <dbReference type="Proteomes" id="UP000595662"/>
    </source>
</evidence>
<evidence type="ECO:0000259" key="9">
    <source>
        <dbReference type="Pfam" id="PF00710"/>
    </source>
</evidence>
<dbReference type="SUPFAM" id="SSF53774">
    <property type="entry name" value="Glutaminase/Asparaginase"/>
    <property type="match status" value="1"/>
</dbReference>
<dbReference type="Pfam" id="PF00710">
    <property type="entry name" value="Asparaginase"/>
    <property type="match status" value="1"/>
</dbReference>
<dbReference type="EC" id="3.5.1.1" evidence="1"/>
<evidence type="ECO:0000256" key="2">
    <source>
        <dbReference type="ARBA" id="ARBA00022737"/>
    </source>
</evidence>
<dbReference type="PROSITE" id="PS00917">
    <property type="entry name" value="ASN_GLN_ASE_2"/>
    <property type="match status" value="1"/>
</dbReference>
<evidence type="ECO:0000256" key="4">
    <source>
        <dbReference type="ARBA" id="ARBA00023043"/>
    </source>
</evidence>
<dbReference type="FunFam" id="3.40.50.40:FF:000001">
    <property type="entry name" value="L-asparaginase 1"/>
    <property type="match status" value="1"/>
</dbReference>
<evidence type="ECO:0000256" key="7">
    <source>
        <dbReference type="PROSITE-ProRule" id="PRU10099"/>
    </source>
</evidence>
<keyword evidence="3" id="KW-0378">Hydrolase</keyword>
<accession>A0A7T7BNX6</accession>
<feature type="active site" evidence="7">
    <location>
        <position position="29"/>
    </location>
</feature>
<dbReference type="VEuPathDB" id="FungiDB:PDIP_05870"/>
<sequence>MSKLPQSNDVVRNEIALESQVLIVMTGGTIGMQHSSTGYIPAAGFQEACLSGIPLFNDGSPSSMLDVVIDTNGDIRRLASLRTPPSVYQRQIRYTVFEFDELMDSCSVSAKEWTEIAEIIFCNYDLFDGFVILHGTDTLAYTSSALSFMLRNLAKPVILTGAQAPMRELQSDAIHNLLGSLVIAGHFKIAEVCLYFNNRLLRGNRATKISASDFAAFDSPNYPPLAITSSSRTNVAWELVRKPMETERFSLQKVLDTKHVATLRLFPGIRPEMVNAVLKMEGLRGLVLETFGPGSAPLGPDRALIKTLARGVDEGIVIVSVSQCLTGSVNPIYDSVASLGNAGIVAGLDMTTEAALTKLAYLFALPSSTTRSVANDMVKSIRGELVESSKPIFEHSKVNTSEKSQGFNDLCDAISSNELERVQGILNVQNRSYLNDSDYMGNTPLHVAAVSPSTAILRLLLFNGALPNAHNRTGNTPLFLAARAGREQHLSVLMQSGARLNTEELRVAELLLPNQPHVWKMAETISEK</sequence>
<keyword evidence="2" id="KW-0677">Repeat</keyword>
<dbReference type="InterPro" id="IPR040919">
    <property type="entry name" value="Asparaginase_C"/>
</dbReference>
<dbReference type="PROSITE" id="PS50088">
    <property type="entry name" value="ANK_REPEAT"/>
    <property type="match status" value="2"/>
</dbReference>
<evidence type="ECO:0000256" key="8">
    <source>
        <dbReference type="PROSITE-ProRule" id="PRU10100"/>
    </source>
</evidence>
<dbReference type="InterPro" id="IPR027473">
    <property type="entry name" value="L-asparaginase_C"/>
</dbReference>
<dbReference type="Gene3D" id="3.40.50.40">
    <property type="match status" value="1"/>
</dbReference>
<dbReference type="InterPro" id="IPR002110">
    <property type="entry name" value="Ankyrin_rpt"/>
</dbReference>
<evidence type="ECO:0000256" key="1">
    <source>
        <dbReference type="ARBA" id="ARBA00012920"/>
    </source>
</evidence>
<evidence type="ECO:0000313" key="11">
    <source>
        <dbReference type="EMBL" id="QQK46726.1"/>
    </source>
</evidence>
<feature type="repeat" description="ANK" evidence="6">
    <location>
        <begin position="473"/>
        <end position="505"/>
    </location>
</feature>
<dbReference type="CDD" id="cd08963">
    <property type="entry name" value="L-asparaginase_I"/>
    <property type="match status" value="1"/>
</dbReference>
<dbReference type="InterPro" id="IPR041725">
    <property type="entry name" value="L-asparaginase_I"/>
</dbReference>
<dbReference type="SUPFAM" id="SSF48403">
    <property type="entry name" value="Ankyrin repeat"/>
    <property type="match status" value="1"/>
</dbReference>
<dbReference type="SFLD" id="SFLDS00057">
    <property type="entry name" value="Glutaminase/Asparaginase"/>
    <property type="match status" value="1"/>
</dbReference>
<feature type="domain" description="L-asparaginase N-terminal" evidence="9">
    <location>
        <begin position="20"/>
        <end position="239"/>
    </location>
</feature>
<organism evidence="11 12">
    <name type="scientific">Penicillium digitatum</name>
    <name type="common">Green mold</name>
    <dbReference type="NCBI Taxonomy" id="36651"/>
    <lineage>
        <taxon>Eukaryota</taxon>
        <taxon>Fungi</taxon>
        <taxon>Dikarya</taxon>
        <taxon>Ascomycota</taxon>
        <taxon>Pezizomycotina</taxon>
        <taxon>Eurotiomycetes</taxon>
        <taxon>Eurotiomycetidae</taxon>
        <taxon>Eurotiales</taxon>
        <taxon>Aspergillaceae</taxon>
        <taxon>Penicillium</taxon>
    </lineage>
</organism>
<dbReference type="InterPro" id="IPR027474">
    <property type="entry name" value="L-asparaginase_N"/>
</dbReference>
<name>A0A7T7BNX6_PENDI</name>
<evidence type="ECO:0000259" key="10">
    <source>
        <dbReference type="Pfam" id="PF17763"/>
    </source>
</evidence>
<dbReference type="Gene3D" id="3.40.50.1170">
    <property type="entry name" value="L-asparaginase, N-terminal domain"/>
    <property type="match status" value="1"/>
</dbReference>
<evidence type="ECO:0000256" key="5">
    <source>
        <dbReference type="ARBA" id="ARBA00061199"/>
    </source>
</evidence>
<reference evidence="11 12" key="1">
    <citation type="submission" date="2020-08" db="EMBL/GenBank/DDBJ databases">
        <title>The completed genome sequence of the pathogenic ascomycete fungus Penicillium digitatum.</title>
        <authorList>
            <person name="Wang M."/>
        </authorList>
    </citation>
    <scope>NUCLEOTIDE SEQUENCE [LARGE SCALE GENOMIC DNA]</scope>
    <source>
        <strain evidence="11 12">PdW03</strain>
    </source>
</reference>
<dbReference type="PANTHER" id="PTHR11707:SF28">
    <property type="entry name" value="60 KDA LYSOPHOSPHOLIPASE"/>
    <property type="match status" value="1"/>
</dbReference>
<evidence type="ECO:0000256" key="6">
    <source>
        <dbReference type="PROSITE-ProRule" id="PRU00023"/>
    </source>
</evidence>
<dbReference type="InterPro" id="IPR037152">
    <property type="entry name" value="L-asparaginase_N_sf"/>
</dbReference>
<dbReference type="PRINTS" id="PR00139">
    <property type="entry name" value="ASNGLNASE"/>
</dbReference>
<dbReference type="SMART" id="SM00248">
    <property type="entry name" value="ANK"/>
    <property type="match status" value="2"/>
</dbReference>
<dbReference type="PROSITE" id="PS51732">
    <property type="entry name" value="ASN_GLN_ASE_3"/>
    <property type="match status" value="1"/>
</dbReference>
<dbReference type="RefSeq" id="XP_065957682.1">
    <property type="nucleotide sequence ID" value="XM_066099955.1"/>
</dbReference>
<feature type="active site" evidence="8">
    <location>
        <position position="136"/>
    </location>
</feature>
<gene>
    <name evidence="11" type="ORF">Pdw03_1624</name>
</gene>
<protein>
    <recommendedName>
        <fullName evidence="1">asparaginase</fullName>
        <ecNumber evidence="1">3.5.1.1</ecNumber>
    </recommendedName>
</protein>
<comment type="similarity">
    <text evidence="5">In the N-terminal section; belongs to the asparaginase 1 family.</text>
</comment>
<dbReference type="InterPro" id="IPR027475">
    <property type="entry name" value="Asparaginase/glutaminase_AS2"/>
</dbReference>
<dbReference type="EMBL" id="CP060778">
    <property type="protein sequence ID" value="QQK46726.1"/>
    <property type="molecule type" value="Genomic_DNA"/>
</dbReference>
<dbReference type="Pfam" id="PF12796">
    <property type="entry name" value="Ank_2"/>
    <property type="match status" value="1"/>
</dbReference>
<feature type="repeat" description="ANK" evidence="6">
    <location>
        <begin position="440"/>
        <end position="472"/>
    </location>
</feature>
<evidence type="ECO:0000256" key="3">
    <source>
        <dbReference type="ARBA" id="ARBA00022801"/>
    </source>
</evidence>
<dbReference type="AlphaFoldDB" id="A0A7T7BNX6"/>
<dbReference type="GeneID" id="26228910"/>
<dbReference type="InterPro" id="IPR006034">
    <property type="entry name" value="Asparaginase/glutaminase-like"/>
</dbReference>
<dbReference type="SMART" id="SM00870">
    <property type="entry name" value="Asparaginase"/>
    <property type="match status" value="1"/>
</dbReference>
<dbReference type="PROSITE" id="PS50297">
    <property type="entry name" value="ANK_REP_REGION"/>
    <property type="match status" value="2"/>
</dbReference>
<dbReference type="PIRSF" id="PIRSF500176">
    <property type="entry name" value="L_ASNase"/>
    <property type="match status" value="1"/>
</dbReference>
<dbReference type="PANTHER" id="PTHR11707">
    <property type="entry name" value="L-ASPARAGINASE"/>
    <property type="match status" value="1"/>
</dbReference>
<dbReference type="GO" id="GO:0004067">
    <property type="term" value="F:asparaginase activity"/>
    <property type="evidence" value="ECO:0007669"/>
    <property type="project" value="UniProtKB-UniRule"/>
</dbReference>
<proteinExistence type="inferred from homology"/>
<dbReference type="FunFam" id="3.40.50.1170:FF:000003">
    <property type="entry name" value="60 kDa lysophospholipase"/>
    <property type="match status" value="1"/>
</dbReference>
<keyword evidence="4 6" id="KW-0040">ANK repeat</keyword>
<feature type="domain" description="Asparaginase/glutaminase C-terminal" evidence="10">
    <location>
        <begin position="259"/>
        <end position="367"/>
    </location>
</feature>
<dbReference type="InterPro" id="IPR036152">
    <property type="entry name" value="Asp/glu_Ase-like_sf"/>
</dbReference>
<dbReference type="GO" id="GO:0006528">
    <property type="term" value="P:asparagine metabolic process"/>
    <property type="evidence" value="ECO:0007669"/>
    <property type="project" value="UniProtKB-ARBA"/>
</dbReference>
<dbReference type="Proteomes" id="UP000595662">
    <property type="component" value="Chromosome 5"/>
</dbReference>
<dbReference type="Pfam" id="PF17763">
    <property type="entry name" value="Asparaginase_C"/>
    <property type="match status" value="1"/>
</dbReference>
<dbReference type="PIRSF" id="PIRSF001220">
    <property type="entry name" value="L-ASNase_gatD"/>
    <property type="match status" value="1"/>
</dbReference>
<dbReference type="InterPro" id="IPR020827">
    <property type="entry name" value="Asparaginase/glutaminase_AS1"/>
</dbReference>
<dbReference type="InterPro" id="IPR036770">
    <property type="entry name" value="Ankyrin_rpt-contain_sf"/>
</dbReference>
<dbReference type="Gene3D" id="1.25.40.20">
    <property type="entry name" value="Ankyrin repeat-containing domain"/>
    <property type="match status" value="1"/>
</dbReference>